<dbReference type="PATRIC" id="fig|1423763.3.peg.258"/>
<sequence length="116" mass="13709">MVIGTLQLKEYQTKIIFYNSIERFNAALEQASRVATIRKEKIDIEYFSESHLMYLEGEKGYYRKIKFDDKMKINQIVDYSISSSGMSKPKRIIFSDGKHRKVENVQMAWGKRIDED</sequence>
<dbReference type="EMBL" id="AZFM01000011">
    <property type="protein sequence ID" value="KRL90349.1"/>
    <property type="molecule type" value="Genomic_DNA"/>
</dbReference>
<name>A0A0R1UAH7_9LACO</name>
<dbReference type="STRING" id="1423763.FC46_GL000253"/>
<reference evidence="1 2" key="1">
    <citation type="journal article" date="2015" name="Genome Announc.">
        <title>Expanding the biotechnology potential of lactobacilli through comparative genomics of 213 strains and associated genera.</title>
        <authorList>
            <person name="Sun Z."/>
            <person name="Harris H.M."/>
            <person name="McCann A."/>
            <person name="Guo C."/>
            <person name="Argimon S."/>
            <person name="Zhang W."/>
            <person name="Yang X."/>
            <person name="Jeffery I.B."/>
            <person name="Cooney J.C."/>
            <person name="Kagawa T.F."/>
            <person name="Liu W."/>
            <person name="Song Y."/>
            <person name="Salvetti E."/>
            <person name="Wrobel A."/>
            <person name="Rasinkangas P."/>
            <person name="Parkhill J."/>
            <person name="Rea M.C."/>
            <person name="O'Sullivan O."/>
            <person name="Ritari J."/>
            <person name="Douillard F.P."/>
            <person name="Paul Ross R."/>
            <person name="Yang R."/>
            <person name="Briner A.E."/>
            <person name="Felis G.E."/>
            <person name="de Vos W.M."/>
            <person name="Barrangou R."/>
            <person name="Klaenhammer T.R."/>
            <person name="Caufield P.W."/>
            <person name="Cui Y."/>
            <person name="Zhang H."/>
            <person name="O'Toole P.W."/>
        </authorList>
    </citation>
    <scope>NUCLEOTIDE SEQUENCE [LARGE SCALE GENOMIC DNA]</scope>
    <source>
        <strain evidence="1 2">DSM 16043</strain>
    </source>
</reference>
<dbReference type="Proteomes" id="UP000051036">
    <property type="component" value="Unassembled WGS sequence"/>
</dbReference>
<organism evidence="1 2">
    <name type="scientific">Lactobacillus kalixensis DSM 16043</name>
    <dbReference type="NCBI Taxonomy" id="1423763"/>
    <lineage>
        <taxon>Bacteria</taxon>
        <taxon>Bacillati</taxon>
        <taxon>Bacillota</taxon>
        <taxon>Bacilli</taxon>
        <taxon>Lactobacillales</taxon>
        <taxon>Lactobacillaceae</taxon>
        <taxon>Lactobacillus</taxon>
    </lineage>
</organism>
<comment type="caution">
    <text evidence="1">The sequence shown here is derived from an EMBL/GenBank/DDBJ whole genome shotgun (WGS) entry which is preliminary data.</text>
</comment>
<proteinExistence type="predicted"/>
<evidence type="ECO:0000313" key="2">
    <source>
        <dbReference type="Proteomes" id="UP000051036"/>
    </source>
</evidence>
<keyword evidence="2" id="KW-1185">Reference proteome</keyword>
<evidence type="ECO:0000313" key="1">
    <source>
        <dbReference type="EMBL" id="KRL90349.1"/>
    </source>
</evidence>
<accession>A0A0R1UAH7</accession>
<protein>
    <submittedName>
        <fullName evidence="1">Uncharacterized protein</fullName>
    </submittedName>
</protein>
<dbReference type="AlphaFoldDB" id="A0A0R1UAH7"/>
<gene>
    <name evidence="1" type="ORF">FC46_GL000253</name>
</gene>